<reference evidence="9" key="2">
    <citation type="submission" date="2020-09" db="EMBL/GenBank/DDBJ databases">
        <authorList>
            <person name="Sun Q."/>
            <person name="Kim S."/>
        </authorList>
    </citation>
    <scope>NUCLEOTIDE SEQUENCE</scope>
    <source>
        <strain evidence="9">KCTC 22169</strain>
    </source>
</reference>
<dbReference type="InterPro" id="IPR036890">
    <property type="entry name" value="HATPase_C_sf"/>
</dbReference>
<keyword evidence="4" id="KW-0547">Nucleotide-binding</keyword>
<evidence type="ECO:0000256" key="1">
    <source>
        <dbReference type="ARBA" id="ARBA00000085"/>
    </source>
</evidence>
<dbReference type="InterPro" id="IPR005467">
    <property type="entry name" value="His_kinase_dom"/>
</dbReference>
<dbReference type="GO" id="GO:0004673">
    <property type="term" value="F:protein histidine kinase activity"/>
    <property type="evidence" value="ECO:0007669"/>
    <property type="project" value="UniProtKB-EC"/>
</dbReference>
<dbReference type="PRINTS" id="PR00344">
    <property type="entry name" value="BCTRLSENSOR"/>
</dbReference>
<dbReference type="GO" id="GO:0005524">
    <property type="term" value="F:ATP binding"/>
    <property type="evidence" value="ECO:0007669"/>
    <property type="project" value="UniProtKB-KW"/>
</dbReference>
<evidence type="ECO:0000256" key="5">
    <source>
        <dbReference type="ARBA" id="ARBA00022777"/>
    </source>
</evidence>
<evidence type="ECO:0000256" key="4">
    <source>
        <dbReference type="ARBA" id="ARBA00022741"/>
    </source>
</evidence>
<dbReference type="RefSeq" id="WP_189609505.1">
    <property type="nucleotide sequence ID" value="NZ_BMXR01000006.1"/>
</dbReference>
<comment type="caution">
    <text evidence="9">The sequence shown here is derived from an EMBL/GenBank/DDBJ whole genome shotgun (WGS) entry which is preliminary data.</text>
</comment>
<evidence type="ECO:0000313" key="9">
    <source>
        <dbReference type="EMBL" id="GGX57947.1"/>
    </source>
</evidence>
<proteinExistence type="predicted"/>
<gene>
    <name evidence="9" type="ORF">GCM10007392_27060</name>
</gene>
<dbReference type="SMART" id="SM00387">
    <property type="entry name" value="HATPase_c"/>
    <property type="match status" value="1"/>
</dbReference>
<dbReference type="CDD" id="cd00075">
    <property type="entry name" value="HATPase"/>
    <property type="match status" value="1"/>
</dbReference>
<evidence type="ECO:0000256" key="2">
    <source>
        <dbReference type="ARBA" id="ARBA00012438"/>
    </source>
</evidence>
<dbReference type="Pfam" id="PF02518">
    <property type="entry name" value="HATPase_c"/>
    <property type="match status" value="1"/>
</dbReference>
<feature type="domain" description="Histidine kinase" evidence="8">
    <location>
        <begin position="228"/>
        <end position="449"/>
    </location>
</feature>
<evidence type="ECO:0000256" key="7">
    <source>
        <dbReference type="ARBA" id="ARBA00023012"/>
    </source>
</evidence>
<dbReference type="InterPro" id="IPR004358">
    <property type="entry name" value="Sig_transdc_His_kin-like_C"/>
</dbReference>
<evidence type="ECO:0000313" key="10">
    <source>
        <dbReference type="Proteomes" id="UP000626148"/>
    </source>
</evidence>
<keyword evidence="7" id="KW-0902">Two-component regulatory system</keyword>
<dbReference type="GO" id="GO:0000160">
    <property type="term" value="P:phosphorelay signal transduction system"/>
    <property type="evidence" value="ECO:0007669"/>
    <property type="project" value="UniProtKB-KW"/>
</dbReference>
<keyword evidence="10" id="KW-1185">Reference proteome</keyword>
<dbReference type="EC" id="2.7.13.3" evidence="2"/>
<sequence length="449" mass="49386">MAFSRFSIRVFIRALLMAATVTGLGMALLTPGYYAVTGLLVLVIAGQLIELNHFVGRTHTDLMHFLEALRSGDFSQRYLDNDRGFAPLARQFRSVLATIEDNRTEQESRLRYMTALTEQSPVPLISVLGDGQVRLHNLAARRLFGQGAINHLDDLIAYGAEFHDAVNTLEPGQRRLVRFNDDGVERQLAILASRIVSGDRVETLVSLQDIQGELDANQLQTWHELVRVLTHEIMNSLTPVASLAKTASELMSDLRQSGQAPPEAAESDFEDACQAVDTVARRADGMMQFIQSYRTLTQLPKPRQKTIRVSELFKRVHALLAHAGLSDALSFTTCIEPDTLQLTVDPDLLEQVLINLLTNAAQATEHLTDPEVRLSAAVTHRGRVVLAVDDNGPGIPDAITDRIFVPFFTTKRGGSGVGLALARQIMIAHGGRLSVSQSNLGGARFTLFF</sequence>
<dbReference type="SUPFAM" id="SSF55874">
    <property type="entry name" value="ATPase domain of HSP90 chaperone/DNA topoisomerase II/histidine kinase"/>
    <property type="match status" value="1"/>
</dbReference>
<dbReference type="PANTHER" id="PTHR43065">
    <property type="entry name" value="SENSOR HISTIDINE KINASE"/>
    <property type="match status" value="1"/>
</dbReference>
<evidence type="ECO:0000256" key="6">
    <source>
        <dbReference type="ARBA" id="ARBA00022840"/>
    </source>
</evidence>
<keyword evidence="6" id="KW-0067">ATP-binding</keyword>
<reference evidence="9" key="1">
    <citation type="journal article" date="2014" name="Int. J. Syst. Evol. Microbiol.">
        <title>Complete genome sequence of Corynebacterium casei LMG S-19264T (=DSM 44701T), isolated from a smear-ripened cheese.</title>
        <authorList>
            <consortium name="US DOE Joint Genome Institute (JGI-PGF)"/>
            <person name="Walter F."/>
            <person name="Albersmeier A."/>
            <person name="Kalinowski J."/>
            <person name="Ruckert C."/>
        </authorList>
    </citation>
    <scope>NUCLEOTIDE SEQUENCE</scope>
    <source>
        <strain evidence="9">KCTC 22169</strain>
    </source>
</reference>
<dbReference type="PANTHER" id="PTHR43065:SF46">
    <property type="entry name" value="C4-DICARBOXYLATE TRANSPORT SENSOR PROTEIN DCTB"/>
    <property type="match status" value="1"/>
</dbReference>
<dbReference type="Proteomes" id="UP000626148">
    <property type="component" value="Unassembled WGS sequence"/>
</dbReference>
<dbReference type="Gene3D" id="3.30.565.10">
    <property type="entry name" value="Histidine kinase-like ATPase, C-terminal domain"/>
    <property type="match status" value="1"/>
</dbReference>
<protein>
    <recommendedName>
        <fullName evidence="2">histidine kinase</fullName>
        <ecNumber evidence="2">2.7.13.3</ecNumber>
    </recommendedName>
</protein>
<name>A0A918NA91_9GAMM</name>
<accession>A0A918NA91</accession>
<keyword evidence="5 9" id="KW-0418">Kinase</keyword>
<evidence type="ECO:0000259" key="8">
    <source>
        <dbReference type="PROSITE" id="PS50109"/>
    </source>
</evidence>
<dbReference type="InterPro" id="IPR003594">
    <property type="entry name" value="HATPase_dom"/>
</dbReference>
<dbReference type="PROSITE" id="PS50109">
    <property type="entry name" value="HIS_KIN"/>
    <property type="match status" value="1"/>
</dbReference>
<keyword evidence="3" id="KW-0808">Transferase</keyword>
<dbReference type="AlphaFoldDB" id="A0A918NA91"/>
<dbReference type="EMBL" id="BMXR01000006">
    <property type="protein sequence ID" value="GGX57947.1"/>
    <property type="molecule type" value="Genomic_DNA"/>
</dbReference>
<organism evidence="9 10">
    <name type="scientific">Saccharospirillum salsuginis</name>
    <dbReference type="NCBI Taxonomy" id="418750"/>
    <lineage>
        <taxon>Bacteria</taxon>
        <taxon>Pseudomonadati</taxon>
        <taxon>Pseudomonadota</taxon>
        <taxon>Gammaproteobacteria</taxon>
        <taxon>Oceanospirillales</taxon>
        <taxon>Saccharospirillaceae</taxon>
        <taxon>Saccharospirillum</taxon>
    </lineage>
</organism>
<evidence type="ECO:0000256" key="3">
    <source>
        <dbReference type="ARBA" id="ARBA00022679"/>
    </source>
</evidence>
<comment type="catalytic activity">
    <reaction evidence="1">
        <text>ATP + protein L-histidine = ADP + protein N-phospho-L-histidine.</text>
        <dbReference type="EC" id="2.7.13.3"/>
    </reaction>
</comment>